<evidence type="ECO:0000313" key="2">
    <source>
        <dbReference type="EMBL" id="GAA0876624.1"/>
    </source>
</evidence>
<keyword evidence="1" id="KW-0732">Signal</keyword>
<feature type="signal peptide" evidence="1">
    <location>
        <begin position="1"/>
        <end position="20"/>
    </location>
</feature>
<sequence>MFKYYLHLLILILSTFSLQAQDEFEYSVELTPVIIPGLPGVHSYAFGQHEGKWLILGGRLDGIHARQPFNAFPASQNNNEIFVIDAASQQFWTAPLAILPTGIAEQLQSTNMNFYQDADTLYIIGGYSFSASTNDHITHDKMTSILVSATIDAVINGSSYTDYFKQITDPIFANTGGQMGKIGTFFYLIGGQRFDGRYNPMNNPTFTQTYHTMVQKFKINNSGQLSFSDYSSVSDPIHLRRRDYNLLPQRFPDGTEGYMISSGVFQQDTDLPFLYPVYITENGYTAVTEFNQYLSNYHSATASLYSVSNTTAHNLFFGGISQYYYENGQLIQDDLVPFVKTISRVSRSSDGTLTEFKLPVEMPGLKGAGAEFIPAESAPYSEKEILLIDQLTEDETVIGHIYGGIESSSLNPFSENSVNQTLADPIIYAVTLIKTPDLGTEEIHGNNPFSMSVFPNPVKDQFKVEIDLQYATSTRYFIYTMEGQMIQEGQFDQSKNGLHTETIKLKRTKNNQTVNFVVVVDGKYFLSEKIVLH</sequence>
<dbReference type="RefSeq" id="WP_343789847.1">
    <property type="nucleotide sequence ID" value="NZ_BAAAFH010000022.1"/>
</dbReference>
<proteinExistence type="predicted"/>
<evidence type="ECO:0008006" key="4">
    <source>
        <dbReference type="Google" id="ProtNLM"/>
    </source>
</evidence>
<dbReference type="EMBL" id="BAAAFH010000022">
    <property type="protein sequence ID" value="GAA0876624.1"/>
    <property type="molecule type" value="Genomic_DNA"/>
</dbReference>
<keyword evidence="3" id="KW-1185">Reference proteome</keyword>
<reference evidence="2 3" key="1">
    <citation type="journal article" date="2019" name="Int. J. Syst. Evol. Microbiol.">
        <title>The Global Catalogue of Microorganisms (GCM) 10K type strain sequencing project: providing services to taxonomists for standard genome sequencing and annotation.</title>
        <authorList>
            <consortium name="The Broad Institute Genomics Platform"/>
            <consortium name="The Broad Institute Genome Sequencing Center for Infectious Disease"/>
            <person name="Wu L."/>
            <person name="Ma J."/>
        </authorList>
    </citation>
    <scope>NUCLEOTIDE SEQUENCE [LARGE SCALE GENOMIC DNA]</scope>
    <source>
        <strain evidence="2 3">JCM 16083</strain>
    </source>
</reference>
<gene>
    <name evidence="2" type="ORF">GCM10009118_30340</name>
</gene>
<protein>
    <recommendedName>
        <fullName evidence="4">Secretion system C-terminal sorting domain-containing protein</fullName>
    </recommendedName>
</protein>
<accession>A0ABN1MUL1</accession>
<evidence type="ECO:0000256" key="1">
    <source>
        <dbReference type="SAM" id="SignalP"/>
    </source>
</evidence>
<feature type="chain" id="PRO_5046453349" description="Secretion system C-terminal sorting domain-containing protein" evidence="1">
    <location>
        <begin position="21"/>
        <end position="533"/>
    </location>
</feature>
<comment type="caution">
    <text evidence="2">The sequence shown here is derived from an EMBL/GenBank/DDBJ whole genome shotgun (WGS) entry which is preliminary data.</text>
</comment>
<organism evidence="2 3">
    <name type="scientific">Wandonia haliotis</name>
    <dbReference type="NCBI Taxonomy" id="574963"/>
    <lineage>
        <taxon>Bacteria</taxon>
        <taxon>Pseudomonadati</taxon>
        <taxon>Bacteroidota</taxon>
        <taxon>Flavobacteriia</taxon>
        <taxon>Flavobacteriales</taxon>
        <taxon>Crocinitomicaceae</taxon>
        <taxon>Wandonia</taxon>
    </lineage>
</organism>
<evidence type="ECO:0000313" key="3">
    <source>
        <dbReference type="Proteomes" id="UP001501126"/>
    </source>
</evidence>
<name>A0ABN1MUL1_9FLAO</name>
<dbReference type="Proteomes" id="UP001501126">
    <property type="component" value="Unassembled WGS sequence"/>
</dbReference>